<dbReference type="SUPFAM" id="SSF46689">
    <property type="entry name" value="Homeodomain-like"/>
    <property type="match status" value="1"/>
</dbReference>
<evidence type="ECO:0000256" key="2">
    <source>
        <dbReference type="ARBA" id="ARBA00023125"/>
    </source>
</evidence>
<dbReference type="EMBL" id="FPIZ01000001">
    <property type="protein sequence ID" value="SFW16917.1"/>
    <property type="molecule type" value="Genomic_DNA"/>
</dbReference>
<dbReference type="AlphaFoldDB" id="A0A1K1M191"/>
<evidence type="ECO:0000313" key="5">
    <source>
        <dbReference type="EMBL" id="SFW16917.1"/>
    </source>
</evidence>
<protein>
    <submittedName>
        <fullName evidence="5">AraC-type DNA-binding protein</fullName>
    </submittedName>
</protein>
<dbReference type="PROSITE" id="PS00041">
    <property type="entry name" value="HTH_ARAC_FAMILY_1"/>
    <property type="match status" value="1"/>
</dbReference>
<evidence type="ECO:0000256" key="1">
    <source>
        <dbReference type="ARBA" id="ARBA00023015"/>
    </source>
</evidence>
<dbReference type="InterPro" id="IPR018062">
    <property type="entry name" value="HTH_AraC-typ_CS"/>
</dbReference>
<reference evidence="5 6" key="1">
    <citation type="submission" date="2016-11" db="EMBL/GenBank/DDBJ databases">
        <authorList>
            <person name="Jaros S."/>
            <person name="Januszkiewicz K."/>
            <person name="Wedrychowicz H."/>
        </authorList>
    </citation>
    <scope>NUCLEOTIDE SEQUENCE [LARGE SCALE GENOMIC DNA]</scope>
    <source>
        <strain evidence="5 6">DSM 784</strain>
    </source>
</reference>
<feature type="domain" description="HTH araC/xylS-type" evidence="4">
    <location>
        <begin position="201"/>
        <end position="299"/>
    </location>
</feature>
<dbReference type="Gene3D" id="1.10.10.60">
    <property type="entry name" value="Homeodomain-like"/>
    <property type="match status" value="1"/>
</dbReference>
<name>A0A1K1M191_9BACT</name>
<dbReference type="InterPro" id="IPR009057">
    <property type="entry name" value="Homeodomain-like_sf"/>
</dbReference>
<dbReference type="Pfam" id="PF02311">
    <property type="entry name" value="AraC_binding"/>
    <property type="match status" value="1"/>
</dbReference>
<keyword evidence="3" id="KW-0804">Transcription</keyword>
<evidence type="ECO:0000313" key="6">
    <source>
        <dbReference type="Proteomes" id="UP000183788"/>
    </source>
</evidence>
<dbReference type="SUPFAM" id="SSF51215">
    <property type="entry name" value="Regulatory protein AraC"/>
    <property type="match status" value="1"/>
</dbReference>
<evidence type="ECO:0000256" key="3">
    <source>
        <dbReference type="ARBA" id="ARBA00023163"/>
    </source>
</evidence>
<dbReference type="PANTHER" id="PTHR43280:SF32">
    <property type="entry name" value="TRANSCRIPTIONAL REGULATORY PROTEIN"/>
    <property type="match status" value="1"/>
</dbReference>
<keyword evidence="2 5" id="KW-0238">DNA-binding</keyword>
<dbReference type="Proteomes" id="UP000183788">
    <property type="component" value="Unassembled WGS sequence"/>
</dbReference>
<dbReference type="GO" id="GO:0003700">
    <property type="term" value="F:DNA-binding transcription factor activity"/>
    <property type="evidence" value="ECO:0007669"/>
    <property type="project" value="InterPro"/>
</dbReference>
<dbReference type="InterPro" id="IPR020449">
    <property type="entry name" value="Tscrpt_reg_AraC-type_HTH"/>
</dbReference>
<keyword evidence="1" id="KW-0805">Transcription regulation</keyword>
<dbReference type="PANTHER" id="PTHR43280">
    <property type="entry name" value="ARAC-FAMILY TRANSCRIPTIONAL REGULATOR"/>
    <property type="match status" value="1"/>
</dbReference>
<dbReference type="InterPro" id="IPR018060">
    <property type="entry name" value="HTH_AraC"/>
</dbReference>
<dbReference type="InterPro" id="IPR037923">
    <property type="entry name" value="HTH-like"/>
</dbReference>
<dbReference type="InterPro" id="IPR003313">
    <property type="entry name" value="AraC-bd"/>
</dbReference>
<dbReference type="GO" id="GO:0043565">
    <property type="term" value="F:sequence-specific DNA binding"/>
    <property type="evidence" value="ECO:0007669"/>
    <property type="project" value="InterPro"/>
</dbReference>
<sequence>MYFYRYMKAIRVYTIEEIMLAAESKHGKEFNIFNNENLRIEPEISIPFRLDHYTIILVTSGNLRMRLNLVEYDVPANAIVIFAPNVITEFLTDFRKCAFTAVNFSMTLLTEAALNRKYMDGFGVYTRQHMPVHTLLPEEVQTFKAIMDQLSIKNNLPKDHPFIGELLLNLFKVLFFEIASVIQKKFAGKQIQLNSKEVLVKKFYSELTQHFRKRREVDFYAEILNVTPKYLTKCVRDILGKSTSEVITQMVIVEAKIMLSNLSDPISKIAEELAFSDQFFFSKFFKRATGISPSEYRSLLWT</sequence>
<proteinExistence type="predicted"/>
<organism evidence="5 6">
    <name type="scientific">Chitinophaga sancti</name>
    <dbReference type="NCBI Taxonomy" id="1004"/>
    <lineage>
        <taxon>Bacteria</taxon>
        <taxon>Pseudomonadati</taxon>
        <taxon>Bacteroidota</taxon>
        <taxon>Chitinophagia</taxon>
        <taxon>Chitinophagales</taxon>
        <taxon>Chitinophagaceae</taxon>
        <taxon>Chitinophaga</taxon>
    </lineage>
</organism>
<dbReference type="PROSITE" id="PS01124">
    <property type="entry name" value="HTH_ARAC_FAMILY_2"/>
    <property type="match status" value="1"/>
</dbReference>
<evidence type="ECO:0000259" key="4">
    <source>
        <dbReference type="PROSITE" id="PS01124"/>
    </source>
</evidence>
<dbReference type="STRING" id="1004.SAMN05661012_00366"/>
<dbReference type="Pfam" id="PF12833">
    <property type="entry name" value="HTH_18"/>
    <property type="match status" value="1"/>
</dbReference>
<accession>A0A1K1M191</accession>
<dbReference type="SMART" id="SM00342">
    <property type="entry name" value="HTH_ARAC"/>
    <property type="match status" value="1"/>
</dbReference>
<gene>
    <name evidence="5" type="ORF">SAMN05661012_00366</name>
</gene>
<dbReference type="PRINTS" id="PR00032">
    <property type="entry name" value="HTHARAC"/>
</dbReference>